<evidence type="ECO:0000256" key="1">
    <source>
        <dbReference type="SAM" id="Coils"/>
    </source>
</evidence>
<dbReference type="OrthoDB" id="2800503at2759"/>
<dbReference type="EMBL" id="JABBWD010000046">
    <property type="protein sequence ID" value="KAG1773717.1"/>
    <property type="molecule type" value="Genomic_DNA"/>
</dbReference>
<protein>
    <submittedName>
        <fullName evidence="3">Uncharacterized protein</fullName>
    </submittedName>
</protein>
<sequence>MPPKKTQNNEPDPPEPHSNLTADGPNTRCNTRRQTSDEIEAMLNKVMDTRDAENYLQEKLLNDQWHTPTSNNGNPSRGIHHEETHRCEIAEAAATHFTNIISARLTDQITTATSPQVTQIQSASNALESATLESENLCKNLQHEREEKEEDIKTAAERIKEATNTLHESVDECKAILKTLRPALETTKESVTQLSTQLSTPKPPPTNQSQESGTTQPTYSSVAAANLPPAVDQAMAQAATRARQVLITPKTGNSIFPDTNQHADIVKLIKQALADSKSEDTPEGNVRSVLTLNSGAIIIEFDTEELATWLRSPAGCHTFEECLGPAASLRECTFGIVLQYLPIMLKIDHEDFLHQCKEENTLPAHSLHSIRWIKPPQRHSKEQ</sequence>
<evidence type="ECO:0000313" key="4">
    <source>
        <dbReference type="Proteomes" id="UP000714275"/>
    </source>
</evidence>
<feature type="compositionally biased region" description="Polar residues" evidence="2">
    <location>
        <begin position="207"/>
        <end position="218"/>
    </location>
</feature>
<organism evidence="3 4">
    <name type="scientific">Suillus placidus</name>
    <dbReference type="NCBI Taxonomy" id="48579"/>
    <lineage>
        <taxon>Eukaryota</taxon>
        <taxon>Fungi</taxon>
        <taxon>Dikarya</taxon>
        <taxon>Basidiomycota</taxon>
        <taxon>Agaricomycotina</taxon>
        <taxon>Agaricomycetes</taxon>
        <taxon>Agaricomycetidae</taxon>
        <taxon>Boletales</taxon>
        <taxon>Suillineae</taxon>
        <taxon>Suillaceae</taxon>
        <taxon>Suillus</taxon>
    </lineage>
</organism>
<feature type="region of interest" description="Disordered" evidence="2">
    <location>
        <begin position="187"/>
        <end position="218"/>
    </location>
</feature>
<dbReference type="AlphaFoldDB" id="A0A9P6ZP58"/>
<accession>A0A9P6ZP58</accession>
<proteinExistence type="predicted"/>
<feature type="region of interest" description="Disordered" evidence="2">
    <location>
        <begin position="1"/>
        <end position="34"/>
    </location>
</feature>
<evidence type="ECO:0000256" key="2">
    <source>
        <dbReference type="SAM" id="MobiDB-lite"/>
    </source>
</evidence>
<feature type="compositionally biased region" description="Polar residues" evidence="2">
    <location>
        <begin position="64"/>
        <end position="75"/>
    </location>
</feature>
<keyword evidence="4" id="KW-1185">Reference proteome</keyword>
<name>A0A9P6ZP58_9AGAM</name>
<reference evidence="3" key="1">
    <citation type="journal article" date="2020" name="New Phytol.">
        <title>Comparative genomics reveals dynamic genome evolution in host specialist ectomycorrhizal fungi.</title>
        <authorList>
            <person name="Lofgren L.A."/>
            <person name="Nguyen N.H."/>
            <person name="Vilgalys R."/>
            <person name="Ruytinx J."/>
            <person name="Liao H.L."/>
            <person name="Branco S."/>
            <person name="Kuo A."/>
            <person name="LaButti K."/>
            <person name="Lipzen A."/>
            <person name="Andreopoulos W."/>
            <person name="Pangilinan J."/>
            <person name="Riley R."/>
            <person name="Hundley H."/>
            <person name="Na H."/>
            <person name="Barry K."/>
            <person name="Grigoriev I.V."/>
            <person name="Stajich J.E."/>
            <person name="Kennedy P.G."/>
        </authorList>
    </citation>
    <scope>NUCLEOTIDE SEQUENCE</scope>
    <source>
        <strain evidence="3">DOB743</strain>
    </source>
</reference>
<comment type="caution">
    <text evidence="3">The sequence shown here is derived from an EMBL/GenBank/DDBJ whole genome shotgun (WGS) entry which is preliminary data.</text>
</comment>
<feature type="region of interest" description="Disordered" evidence="2">
    <location>
        <begin position="61"/>
        <end position="80"/>
    </location>
</feature>
<keyword evidence="1" id="KW-0175">Coiled coil</keyword>
<feature type="compositionally biased region" description="Polar residues" evidence="2">
    <location>
        <begin position="1"/>
        <end position="10"/>
    </location>
</feature>
<evidence type="ECO:0000313" key="3">
    <source>
        <dbReference type="EMBL" id="KAG1773717.1"/>
    </source>
</evidence>
<dbReference type="Proteomes" id="UP000714275">
    <property type="component" value="Unassembled WGS sequence"/>
</dbReference>
<feature type="coiled-coil region" evidence="1">
    <location>
        <begin position="120"/>
        <end position="172"/>
    </location>
</feature>
<gene>
    <name evidence="3" type="ORF">EV702DRAFT_1048108</name>
</gene>
<feature type="compositionally biased region" description="Polar residues" evidence="2">
    <location>
        <begin position="189"/>
        <end position="200"/>
    </location>
</feature>